<proteinExistence type="predicted"/>
<feature type="compositionally biased region" description="Low complexity" evidence="1">
    <location>
        <begin position="178"/>
        <end position="204"/>
    </location>
</feature>
<keyword evidence="2" id="KW-0732">Signal</keyword>
<sequence length="204" mass="21313" precursor="true">MFRSLCYASVLSLSTLMAAGCGSPSDVDSQTRNTVKPPASASGPSPTDVVSQFLDRVRRGGEGSGAEKLLTERAQAELKRIGRTVEPIGSPDAHFNVTQARGIEGEPNAMLVQSIWSEPAEDGTHSDFEVVWAVHRGADGWRISGLVMDVEPGQPPVVIDFENGEEMEKMLVGSEEPAGSASSTAASQAAASQAAASAGLDVTR</sequence>
<dbReference type="EMBL" id="SJPV01000007">
    <property type="protein sequence ID" value="TWU35182.1"/>
    <property type="molecule type" value="Genomic_DNA"/>
</dbReference>
<keyword evidence="4" id="KW-1185">Reference proteome</keyword>
<evidence type="ECO:0000313" key="4">
    <source>
        <dbReference type="Proteomes" id="UP000319143"/>
    </source>
</evidence>
<feature type="signal peptide" evidence="2">
    <location>
        <begin position="1"/>
        <end position="18"/>
    </location>
</feature>
<evidence type="ECO:0000256" key="1">
    <source>
        <dbReference type="SAM" id="MobiDB-lite"/>
    </source>
</evidence>
<reference evidence="3 4" key="1">
    <citation type="submission" date="2019-02" db="EMBL/GenBank/DDBJ databases">
        <title>Deep-cultivation of Planctomycetes and their phenomic and genomic characterization uncovers novel biology.</title>
        <authorList>
            <person name="Wiegand S."/>
            <person name="Jogler M."/>
            <person name="Boedeker C."/>
            <person name="Pinto D."/>
            <person name="Vollmers J."/>
            <person name="Rivas-Marin E."/>
            <person name="Kohn T."/>
            <person name="Peeters S.H."/>
            <person name="Heuer A."/>
            <person name="Rast P."/>
            <person name="Oberbeckmann S."/>
            <person name="Bunk B."/>
            <person name="Jeske O."/>
            <person name="Meyerdierks A."/>
            <person name="Storesund J.E."/>
            <person name="Kallscheuer N."/>
            <person name="Luecker S."/>
            <person name="Lage O.M."/>
            <person name="Pohl T."/>
            <person name="Merkel B.J."/>
            <person name="Hornburger P."/>
            <person name="Mueller R.-W."/>
            <person name="Bruemmer F."/>
            <person name="Labrenz M."/>
            <person name="Spormann A.M."/>
            <person name="Op Den Camp H."/>
            <person name="Overmann J."/>
            <person name="Amann R."/>
            <person name="Jetten M.S.M."/>
            <person name="Mascher T."/>
            <person name="Medema M.H."/>
            <person name="Devos D.P."/>
            <person name="Kaster A.-K."/>
            <person name="Ovreas L."/>
            <person name="Rohde M."/>
            <person name="Galperin M.Y."/>
            <person name="Jogler C."/>
        </authorList>
    </citation>
    <scope>NUCLEOTIDE SEQUENCE [LARGE SCALE GENOMIC DNA]</scope>
    <source>
        <strain evidence="3 4">Poly41</strain>
    </source>
</reference>
<comment type="caution">
    <text evidence="3">The sequence shown here is derived from an EMBL/GenBank/DDBJ whole genome shotgun (WGS) entry which is preliminary data.</text>
</comment>
<feature type="chain" id="PRO_5022670141" description="Lumazine-binding domain protein" evidence="2">
    <location>
        <begin position="19"/>
        <end position="204"/>
    </location>
</feature>
<dbReference type="Proteomes" id="UP000319143">
    <property type="component" value="Unassembled WGS sequence"/>
</dbReference>
<evidence type="ECO:0008006" key="5">
    <source>
        <dbReference type="Google" id="ProtNLM"/>
    </source>
</evidence>
<protein>
    <recommendedName>
        <fullName evidence="5">Lumazine-binding domain protein</fullName>
    </recommendedName>
</protein>
<evidence type="ECO:0000256" key="2">
    <source>
        <dbReference type="SAM" id="SignalP"/>
    </source>
</evidence>
<dbReference type="AlphaFoldDB" id="A0A5C6DEM9"/>
<accession>A0A5C6DEM9</accession>
<evidence type="ECO:0000313" key="3">
    <source>
        <dbReference type="EMBL" id="TWU35182.1"/>
    </source>
</evidence>
<feature type="region of interest" description="Disordered" evidence="1">
    <location>
        <begin position="172"/>
        <end position="204"/>
    </location>
</feature>
<dbReference type="PROSITE" id="PS51257">
    <property type="entry name" value="PROKAR_LIPOPROTEIN"/>
    <property type="match status" value="1"/>
</dbReference>
<gene>
    <name evidence="3" type="ORF">Poly41_43310</name>
</gene>
<name>A0A5C6DEM9_9BACT</name>
<feature type="region of interest" description="Disordered" evidence="1">
    <location>
        <begin position="21"/>
        <end position="48"/>
    </location>
</feature>
<organism evidence="3 4">
    <name type="scientific">Novipirellula artificiosorum</name>
    <dbReference type="NCBI Taxonomy" id="2528016"/>
    <lineage>
        <taxon>Bacteria</taxon>
        <taxon>Pseudomonadati</taxon>
        <taxon>Planctomycetota</taxon>
        <taxon>Planctomycetia</taxon>
        <taxon>Pirellulales</taxon>
        <taxon>Pirellulaceae</taxon>
        <taxon>Novipirellula</taxon>
    </lineage>
</organism>